<dbReference type="Pfam" id="PF13387">
    <property type="entry name" value="Lnb_N"/>
    <property type="match status" value="1"/>
</dbReference>
<keyword evidence="2" id="KW-0732">Signal</keyword>
<evidence type="ECO:0000256" key="2">
    <source>
        <dbReference type="SAM" id="SignalP"/>
    </source>
</evidence>
<feature type="domain" description="Lnb N-terminal periplasmic" evidence="3">
    <location>
        <begin position="27"/>
        <end position="160"/>
    </location>
</feature>
<feature type="chain" id="PRO_5046513862" evidence="2">
    <location>
        <begin position="20"/>
        <end position="372"/>
    </location>
</feature>
<sequence length="372" mass="43228">MWKKALILLLLAYHTVTFSQNPKLSNQTQVSIFTCGRGEQLYSTFGHTALRVKDEANQLDVVFNYGAFDFRTENFYLKFVKGDLQYFMSVTSFEDFMLEYQTDEREVIEQTLTLSLAQKQRLFDQLSAASYSSERYYTYKFIDRNCTTMVAEKIGELAGKQAIQKVDDTTISYRELLYPYFENYFWYKLGINIIFGAKTDNKAEKLFLPVELMHSLDQANANGKPLVRGTQTLLTGTEKKTPFSFWNSSYPIILFLGVLMVINKKWLFLGYLFVSGILGLFLCLVGLYSEHQEVLWNYNALLFSPLFLLLPFVKERFRKKVINGSLVLLALYSLFMLNKPHLLLMLPFIVVTFFMLWKLSGRKSFKLLPSVK</sequence>
<feature type="transmembrane region" description="Helical" evidence="1">
    <location>
        <begin position="343"/>
        <end position="360"/>
    </location>
</feature>
<organism evidence="4 5">
    <name type="scientific">Flavobacterium sedimenticola</name>
    <dbReference type="NCBI Taxonomy" id="3043286"/>
    <lineage>
        <taxon>Bacteria</taxon>
        <taxon>Pseudomonadati</taxon>
        <taxon>Bacteroidota</taxon>
        <taxon>Flavobacteriia</taxon>
        <taxon>Flavobacteriales</taxon>
        <taxon>Flavobacteriaceae</taxon>
        <taxon>Flavobacterium</taxon>
    </lineage>
</organism>
<keyword evidence="1" id="KW-0472">Membrane</keyword>
<dbReference type="Proteomes" id="UP001230035">
    <property type="component" value="Unassembled WGS sequence"/>
</dbReference>
<accession>A0ABT6XRN0</accession>
<gene>
    <name evidence="4" type="ORF">QHT84_09545</name>
</gene>
<keyword evidence="1" id="KW-0812">Transmembrane</keyword>
<evidence type="ECO:0000313" key="5">
    <source>
        <dbReference type="Proteomes" id="UP001230035"/>
    </source>
</evidence>
<feature type="signal peptide" evidence="2">
    <location>
        <begin position="1"/>
        <end position="19"/>
    </location>
</feature>
<evidence type="ECO:0000313" key="4">
    <source>
        <dbReference type="EMBL" id="MDI9257655.1"/>
    </source>
</evidence>
<name>A0ABT6XRN0_9FLAO</name>
<proteinExistence type="predicted"/>
<protein>
    <submittedName>
        <fullName evidence="4">DUF4105 domain-containing protein</fullName>
    </submittedName>
</protein>
<feature type="transmembrane region" description="Helical" evidence="1">
    <location>
        <begin position="269"/>
        <end position="289"/>
    </location>
</feature>
<evidence type="ECO:0000256" key="1">
    <source>
        <dbReference type="SAM" id="Phobius"/>
    </source>
</evidence>
<keyword evidence="1" id="KW-1133">Transmembrane helix</keyword>
<comment type="caution">
    <text evidence="4">The sequence shown here is derived from an EMBL/GenBank/DDBJ whole genome shotgun (WGS) entry which is preliminary data.</text>
</comment>
<feature type="transmembrane region" description="Helical" evidence="1">
    <location>
        <begin position="295"/>
        <end position="313"/>
    </location>
</feature>
<keyword evidence="5" id="KW-1185">Reference proteome</keyword>
<reference evidence="4 5" key="1">
    <citation type="submission" date="2023-05" db="EMBL/GenBank/DDBJ databases">
        <title>Flavobacterium sedimenti sp. nov., isolated from the sediment.</title>
        <authorList>
            <person name="Wu N."/>
        </authorList>
    </citation>
    <scope>NUCLEOTIDE SEQUENCE [LARGE SCALE GENOMIC DNA]</scope>
    <source>
        <strain evidence="4 5">YZ-48</strain>
    </source>
</reference>
<dbReference type="RefSeq" id="WP_283239330.1">
    <property type="nucleotide sequence ID" value="NZ_JASGBP010000005.1"/>
</dbReference>
<feature type="transmembrane region" description="Helical" evidence="1">
    <location>
        <begin position="320"/>
        <end position="337"/>
    </location>
</feature>
<feature type="transmembrane region" description="Helical" evidence="1">
    <location>
        <begin position="243"/>
        <end position="262"/>
    </location>
</feature>
<dbReference type="InterPro" id="IPR025178">
    <property type="entry name" value="Lnb_N"/>
</dbReference>
<evidence type="ECO:0000259" key="3">
    <source>
        <dbReference type="Pfam" id="PF13387"/>
    </source>
</evidence>
<dbReference type="EMBL" id="JASGBP010000005">
    <property type="protein sequence ID" value="MDI9257655.1"/>
    <property type="molecule type" value="Genomic_DNA"/>
</dbReference>